<dbReference type="OrthoDB" id="9809720at2"/>
<reference evidence="10 11" key="1">
    <citation type="submission" date="2016-10" db="EMBL/GenBank/DDBJ databases">
        <authorList>
            <person name="de Groot N.N."/>
        </authorList>
    </citation>
    <scope>NUCLEOTIDE SEQUENCE [LARGE SCALE GENOMIC DNA]</scope>
    <source>
        <strain evidence="8 10">CGMCC 1.9095</strain>
        <strain evidence="7 11">DSM 22558</strain>
    </source>
</reference>
<evidence type="ECO:0000256" key="4">
    <source>
        <dbReference type="PROSITE-ProRule" id="PRU00433"/>
    </source>
</evidence>
<evidence type="ECO:0000256" key="3">
    <source>
        <dbReference type="ARBA" id="ARBA00023004"/>
    </source>
</evidence>
<keyword evidence="5" id="KW-1133">Transmembrane helix</keyword>
<evidence type="ECO:0000313" key="11">
    <source>
        <dbReference type="Proteomes" id="UP000186904"/>
    </source>
</evidence>
<evidence type="ECO:0000313" key="9">
    <source>
        <dbReference type="EMBL" id="TKA90863.1"/>
    </source>
</evidence>
<dbReference type="EMBL" id="FOGN01000001">
    <property type="protein sequence ID" value="SER60565.1"/>
    <property type="molecule type" value="Genomic_DNA"/>
</dbReference>
<feature type="transmembrane region" description="Helical" evidence="5">
    <location>
        <begin position="12"/>
        <end position="30"/>
    </location>
</feature>
<keyword evidence="10" id="KW-1185">Reference proteome</keyword>
<feature type="domain" description="Cytochrome c" evidence="6">
    <location>
        <begin position="47"/>
        <end position="135"/>
    </location>
</feature>
<evidence type="ECO:0000256" key="5">
    <source>
        <dbReference type="SAM" id="Phobius"/>
    </source>
</evidence>
<dbReference type="EMBL" id="FOUA01000001">
    <property type="protein sequence ID" value="SFL65373.1"/>
    <property type="molecule type" value="Genomic_DNA"/>
</dbReference>
<evidence type="ECO:0000256" key="2">
    <source>
        <dbReference type="ARBA" id="ARBA00022723"/>
    </source>
</evidence>
<evidence type="ECO:0000313" key="10">
    <source>
        <dbReference type="Proteomes" id="UP000186599"/>
    </source>
</evidence>
<dbReference type="AlphaFoldDB" id="A0A031MFE1"/>
<keyword evidence="3 4" id="KW-0408">Iron</keyword>
<protein>
    <submittedName>
        <fullName evidence="9">Cytochrome c</fullName>
    </submittedName>
    <submittedName>
        <fullName evidence="7">Nitric oxide reductase, NorC subunit apoprotein</fullName>
    </submittedName>
</protein>
<dbReference type="Gene3D" id="1.10.760.10">
    <property type="entry name" value="Cytochrome c-like domain"/>
    <property type="match status" value="1"/>
</dbReference>
<dbReference type="SUPFAM" id="SSF46626">
    <property type="entry name" value="Cytochrome c"/>
    <property type="match status" value="1"/>
</dbReference>
<dbReference type="Proteomes" id="UP000186904">
    <property type="component" value="Unassembled WGS sequence"/>
</dbReference>
<dbReference type="Proteomes" id="UP000186599">
    <property type="component" value="Unassembled WGS sequence"/>
</dbReference>
<dbReference type="GO" id="GO:0046872">
    <property type="term" value="F:metal ion binding"/>
    <property type="evidence" value="ECO:0007669"/>
    <property type="project" value="UniProtKB-KW"/>
</dbReference>
<dbReference type="GO" id="GO:0020037">
    <property type="term" value="F:heme binding"/>
    <property type="evidence" value="ECO:0007669"/>
    <property type="project" value="InterPro"/>
</dbReference>
<organism evidence="9 12">
    <name type="scientific">Halopseudomonas bauzanensis</name>
    <dbReference type="NCBI Taxonomy" id="653930"/>
    <lineage>
        <taxon>Bacteria</taxon>
        <taxon>Pseudomonadati</taxon>
        <taxon>Pseudomonadota</taxon>
        <taxon>Gammaproteobacteria</taxon>
        <taxon>Pseudomonadales</taxon>
        <taxon>Pseudomonadaceae</taxon>
        <taxon>Halopseudomonas</taxon>
    </lineage>
</organism>
<dbReference type="Proteomes" id="UP000305198">
    <property type="component" value="Unassembled WGS sequence"/>
</dbReference>
<sequence length="148" mass="16769">MSERFTKGMARNIYYGGGMFFMLLFIGLTVDTVTAIPERENRDQLTAEVAHGKELWEQNNCVGCHSLMGEGAYFAPELGNVFQRRGMDNEAAFKAYFGAWMKAMPTGVEGRRQMPQFHLSDEELNAMAEFLIWSSRIDTNGWPPNKEG</sequence>
<evidence type="ECO:0000313" key="8">
    <source>
        <dbReference type="EMBL" id="SFL65373.1"/>
    </source>
</evidence>
<evidence type="ECO:0000313" key="12">
    <source>
        <dbReference type="Proteomes" id="UP000305198"/>
    </source>
</evidence>
<keyword evidence="2 4" id="KW-0479">Metal-binding</keyword>
<keyword evidence="1 4" id="KW-0349">Heme</keyword>
<dbReference type="InterPro" id="IPR036909">
    <property type="entry name" value="Cyt_c-like_dom_sf"/>
</dbReference>
<evidence type="ECO:0000313" key="7">
    <source>
        <dbReference type="EMBL" id="SER60565.1"/>
    </source>
</evidence>
<gene>
    <name evidence="9" type="ORF">FA869_12475</name>
    <name evidence="8" type="ORF">SAMN04487855_0560</name>
    <name evidence="7" type="ORF">SAMN05216589_1066</name>
</gene>
<dbReference type="InterPro" id="IPR009056">
    <property type="entry name" value="Cyt_c-like_dom"/>
</dbReference>
<evidence type="ECO:0000259" key="6">
    <source>
        <dbReference type="PROSITE" id="PS51007"/>
    </source>
</evidence>
<dbReference type="GO" id="GO:0009055">
    <property type="term" value="F:electron transfer activity"/>
    <property type="evidence" value="ECO:0007669"/>
    <property type="project" value="InterPro"/>
</dbReference>
<reference evidence="9 12" key="2">
    <citation type="submission" date="2019-04" db="EMBL/GenBank/DDBJ databases">
        <title>Crypto-aerobic microbial life in anoxic (sulfidic) marine sediments.</title>
        <authorList>
            <person name="Bhattacharya S."/>
            <person name="Roy C."/>
            <person name="Mondal N."/>
            <person name="Sarkar J."/>
            <person name="Mandal S."/>
            <person name="Rameez M.J."/>
            <person name="Ghosh W."/>
        </authorList>
    </citation>
    <scope>NUCLEOTIDE SEQUENCE [LARGE SCALE GENOMIC DNA]</scope>
    <source>
        <strain evidence="9 12">SBBB</strain>
    </source>
</reference>
<name>A0A031MFE1_9GAMM</name>
<dbReference type="Pfam" id="PF00034">
    <property type="entry name" value="Cytochrom_C"/>
    <property type="match status" value="1"/>
</dbReference>
<evidence type="ECO:0000256" key="1">
    <source>
        <dbReference type="ARBA" id="ARBA00022617"/>
    </source>
</evidence>
<dbReference type="STRING" id="653930.SAMN05216589_1066"/>
<keyword evidence="5" id="KW-0812">Transmembrane</keyword>
<accession>A0A031MFE1</accession>
<dbReference type="PROSITE" id="PS51007">
    <property type="entry name" value="CYTC"/>
    <property type="match status" value="1"/>
</dbReference>
<dbReference type="RefSeq" id="WP_036988881.1">
    <property type="nucleotide sequence ID" value="NZ_FOGN01000001.1"/>
</dbReference>
<proteinExistence type="predicted"/>
<dbReference type="EMBL" id="SWAV01000004">
    <property type="protein sequence ID" value="TKA90863.1"/>
    <property type="molecule type" value="Genomic_DNA"/>
</dbReference>
<keyword evidence="5" id="KW-0472">Membrane</keyword>